<feature type="domain" description="N-acetyltransferase" evidence="1">
    <location>
        <begin position="15"/>
        <end position="153"/>
    </location>
</feature>
<evidence type="ECO:0000259" key="1">
    <source>
        <dbReference type="Pfam" id="PF13302"/>
    </source>
</evidence>
<evidence type="ECO:0000313" key="2">
    <source>
        <dbReference type="EMBL" id="RII43741.1"/>
    </source>
</evidence>
<proteinExistence type="predicted"/>
<protein>
    <submittedName>
        <fullName evidence="2">N-acetyltransferase</fullName>
    </submittedName>
</protein>
<dbReference type="RefSeq" id="WP_119423168.1">
    <property type="nucleotide sequence ID" value="NZ_QQXK01000001.1"/>
</dbReference>
<dbReference type="EMBL" id="QQXK01000001">
    <property type="protein sequence ID" value="RII43741.1"/>
    <property type="molecule type" value="Genomic_DNA"/>
</dbReference>
<comment type="caution">
    <text evidence="2">The sequence shown here is derived from an EMBL/GenBank/DDBJ whole genome shotgun (WGS) entry which is preliminary data.</text>
</comment>
<dbReference type="InterPro" id="IPR016181">
    <property type="entry name" value="Acyl_CoA_acyltransferase"/>
</dbReference>
<dbReference type="Proteomes" id="UP000265419">
    <property type="component" value="Unassembled WGS sequence"/>
</dbReference>
<dbReference type="PANTHER" id="PTHR43610:SF1">
    <property type="entry name" value="N-ACETYLTRANSFERASE DOMAIN-CONTAINING PROTEIN"/>
    <property type="match status" value="1"/>
</dbReference>
<dbReference type="PANTHER" id="PTHR43610">
    <property type="entry name" value="BLL6696 PROTEIN"/>
    <property type="match status" value="1"/>
</dbReference>
<reference evidence="2 3" key="1">
    <citation type="submission" date="2018-07" db="EMBL/GenBank/DDBJ databases">
        <title>Arthrobacter sp. nov., isolated from raw cow's milk with high bacterial count.</title>
        <authorList>
            <person name="Hahne J."/>
            <person name="Isele D."/>
            <person name="Lipski A."/>
        </authorList>
    </citation>
    <scope>NUCLEOTIDE SEQUENCE [LARGE SCALE GENOMIC DNA]</scope>
    <source>
        <strain evidence="2 3">JZ R-35</strain>
    </source>
</reference>
<dbReference type="GO" id="GO:0016747">
    <property type="term" value="F:acyltransferase activity, transferring groups other than amino-acyl groups"/>
    <property type="evidence" value="ECO:0007669"/>
    <property type="project" value="InterPro"/>
</dbReference>
<name>A0A399JDV3_9MICC</name>
<dbReference type="Gene3D" id="3.40.630.30">
    <property type="match status" value="1"/>
</dbReference>
<dbReference type="SUPFAM" id="SSF55729">
    <property type="entry name" value="Acyl-CoA N-acyltransferases (Nat)"/>
    <property type="match status" value="1"/>
</dbReference>
<dbReference type="AlphaFoldDB" id="A0A399JDV3"/>
<dbReference type="Pfam" id="PF13302">
    <property type="entry name" value="Acetyltransf_3"/>
    <property type="match status" value="1"/>
</dbReference>
<sequence length="200" mass="22187">MSALKPLTLTGDLVRLEPLSLEHEEGLIEAVKDGELWRLWYTNIPTPEGMRAEIERRLALQEAGSMLAFTTVSQRDQRIIGMTTYMNIDASIPRVEIGSTWNAASAHGSGTNAESKLLLLGHAFEELGCPAVEFRTSWHNKQSRAAIEGLGAKLDGVLRQHVRTRDGSLRDTCVYSITAAEWPQTRSTLRFRLGQDVVAN</sequence>
<keyword evidence="2" id="KW-0808">Transferase</keyword>
<organism evidence="2 3">
    <name type="scientific">Galactobacter valiniphilus</name>
    <dbReference type="NCBI Taxonomy" id="2676122"/>
    <lineage>
        <taxon>Bacteria</taxon>
        <taxon>Bacillati</taxon>
        <taxon>Actinomycetota</taxon>
        <taxon>Actinomycetes</taxon>
        <taxon>Micrococcales</taxon>
        <taxon>Micrococcaceae</taxon>
        <taxon>Galactobacter</taxon>
    </lineage>
</organism>
<keyword evidence="3" id="KW-1185">Reference proteome</keyword>
<evidence type="ECO:0000313" key="3">
    <source>
        <dbReference type="Proteomes" id="UP000265419"/>
    </source>
</evidence>
<gene>
    <name evidence="2" type="ORF">DWB68_00460</name>
</gene>
<dbReference type="InterPro" id="IPR000182">
    <property type="entry name" value="GNAT_dom"/>
</dbReference>
<accession>A0A399JDV3</accession>